<dbReference type="KEGG" id="ladl:NCTC12735_01552"/>
<dbReference type="GO" id="GO:0005886">
    <property type="term" value="C:plasma membrane"/>
    <property type="evidence" value="ECO:0007669"/>
    <property type="project" value="TreeGrafter"/>
</dbReference>
<protein>
    <submittedName>
        <fullName evidence="2">Acid-resistance membrane protein</fullName>
    </submittedName>
    <submittedName>
        <fullName evidence="3">HdeD protein</fullName>
    </submittedName>
</protein>
<feature type="transmembrane region" description="Helical" evidence="1">
    <location>
        <begin position="97"/>
        <end position="117"/>
    </location>
</feature>
<reference evidence="3 5" key="2">
    <citation type="submission" date="2018-12" db="EMBL/GenBank/DDBJ databases">
        <authorList>
            <consortium name="Pathogen Informatics"/>
        </authorList>
    </citation>
    <scope>NUCLEOTIDE SEQUENCE [LARGE SCALE GENOMIC DNA]</scope>
    <source>
        <strain evidence="3 5">NCTC12735</strain>
        <plasmid evidence="5">24</plasmid>
    </source>
</reference>
<keyword evidence="4" id="KW-1185">Reference proteome</keyword>
<dbReference type="Proteomes" id="UP000281170">
    <property type="component" value="Plasmid 24"/>
</dbReference>
<dbReference type="STRING" id="45056.Lade_1835"/>
<accession>A0A0W0R0H7</accession>
<evidence type="ECO:0000313" key="2">
    <source>
        <dbReference type="EMBL" id="KTC64541.1"/>
    </source>
</evidence>
<dbReference type="Proteomes" id="UP000054859">
    <property type="component" value="Unassembled WGS sequence"/>
</dbReference>
<keyword evidence="1" id="KW-0472">Membrane</keyword>
<evidence type="ECO:0000256" key="1">
    <source>
        <dbReference type="SAM" id="Phobius"/>
    </source>
</evidence>
<organism evidence="2 4">
    <name type="scientific">Legionella adelaidensis</name>
    <dbReference type="NCBI Taxonomy" id="45056"/>
    <lineage>
        <taxon>Bacteria</taxon>
        <taxon>Pseudomonadati</taxon>
        <taxon>Pseudomonadota</taxon>
        <taxon>Gammaproteobacteria</taxon>
        <taxon>Legionellales</taxon>
        <taxon>Legionellaceae</taxon>
        <taxon>Legionella</taxon>
    </lineage>
</organism>
<keyword evidence="3" id="KW-0614">Plasmid</keyword>
<dbReference type="PATRIC" id="fig|45056.6.peg.1896"/>
<feature type="transmembrane region" description="Helical" evidence="1">
    <location>
        <begin position="155"/>
        <end position="177"/>
    </location>
</feature>
<keyword evidence="1" id="KW-0812">Transmembrane</keyword>
<feature type="transmembrane region" description="Helical" evidence="1">
    <location>
        <begin position="44"/>
        <end position="64"/>
    </location>
</feature>
<name>A0A0W0R0H7_9GAMM</name>
<dbReference type="EMBL" id="LNKA01000019">
    <property type="protein sequence ID" value="KTC64541.1"/>
    <property type="molecule type" value="Genomic_DNA"/>
</dbReference>
<reference evidence="2 4" key="1">
    <citation type="submission" date="2015-11" db="EMBL/GenBank/DDBJ databases">
        <title>Identification of large and diverse effector repertoires of 38 Legionella species.</title>
        <authorList>
            <person name="Burstein D."/>
            <person name="Amaro F."/>
            <person name="Zusman T."/>
            <person name="Lifshitz Z."/>
            <person name="Cohen O."/>
            <person name="Gilbert J.A."/>
            <person name="Pupko T."/>
            <person name="Shuman H.A."/>
            <person name="Segal G."/>
        </authorList>
    </citation>
    <scope>NUCLEOTIDE SEQUENCE [LARGE SCALE GENOMIC DNA]</scope>
    <source>
        <strain evidence="2 4">1762-AUS-E</strain>
    </source>
</reference>
<dbReference type="PANTHER" id="PTHR34989:SF1">
    <property type="entry name" value="PROTEIN HDED"/>
    <property type="match status" value="1"/>
</dbReference>
<feature type="transmembrane region" description="Helical" evidence="1">
    <location>
        <begin position="16"/>
        <end position="38"/>
    </location>
</feature>
<gene>
    <name evidence="2" type="ORF">Lade_1835</name>
    <name evidence="3" type="ORF">NCTC12735_01552</name>
</gene>
<feature type="transmembrane region" description="Helical" evidence="1">
    <location>
        <begin position="129"/>
        <end position="149"/>
    </location>
</feature>
<geneLocation type="plasmid" evidence="3 5">
    <name>24</name>
</geneLocation>
<feature type="transmembrane region" description="Helical" evidence="1">
    <location>
        <begin position="71"/>
        <end position="91"/>
    </location>
</feature>
<proteinExistence type="predicted"/>
<sequence length="180" mass="19912">MPRKKVEALPIVSRNWAWLLTLGILFVVLGAIGLGMVIGLTLASMMFLGVLLLIAGIIQIVDVFKSRGWEGVLWHAFVAVLYLIAGGLVIYEPFLASSIITAMLAGVLIIIGITRFFMAIALRHTRGWVWLLLAGLIAFILGILILSQWPWSGLWFIGLFIAIELMMAGWTYIFLALSLR</sequence>
<dbReference type="EMBL" id="LR134433">
    <property type="protein sequence ID" value="VEH85908.1"/>
    <property type="molecule type" value="Genomic_DNA"/>
</dbReference>
<dbReference type="Pfam" id="PF03729">
    <property type="entry name" value="DUF308"/>
    <property type="match status" value="1"/>
</dbReference>
<dbReference type="AlphaFoldDB" id="A0A0W0R0H7"/>
<dbReference type="OrthoDB" id="9815400at2"/>
<evidence type="ECO:0000313" key="3">
    <source>
        <dbReference type="EMBL" id="VEH85908.1"/>
    </source>
</evidence>
<evidence type="ECO:0000313" key="5">
    <source>
        <dbReference type="Proteomes" id="UP000281170"/>
    </source>
</evidence>
<dbReference type="PANTHER" id="PTHR34989">
    <property type="entry name" value="PROTEIN HDED"/>
    <property type="match status" value="1"/>
</dbReference>
<evidence type="ECO:0000313" key="4">
    <source>
        <dbReference type="Proteomes" id="UP000054859"/>
    </source>
</evidence>
<keyword evidence="1" id="KW-1133">Transmembrane helix</keyword>
<dbReference type="RefSeq" id="WP_058462904.1">
    <property type="nucleotide sequence ID" value="NZ_CAAAHS010000006.1"/>
</dbReference>
<dbReference type="InterPro" id="IPR005325">
    <property type="entry name" value="DUF308_memb"/>
</dbReference>
<dbReference type="InterPro" id="IPR052712">
    <property type="entry name" value="Acid_resist_chaperone_HdeD"/>
</dbReference>